<evidence type="ECO:0000256" key="2">
    <source>
        <dbReference type="ARBA" id="ARBA00022723"/>
    </source>
</evidence>
<feature type="domain" description="Alcohol dehydrogenase-like C-terminal" evidence="6">
    <location>
        <begin position="202"/>
        <end position="269"/>
    </location>
</feature>
<reference evidence="9" key="1">
    <citation type="submission" date="2024-02" db="UniProtKB">
        <authorList>
            <consortium name="WormBaseParasite"/>
        </authorList>
    </citation>
    <scope>IDENTIFICATION</scope>
</reference>
<dbReference type="InterPro" id="IPR036291">
    <property type="entry name" value="NAD(P)-bd_dom_sf"/>
</dbReference>
<comment type="cofactor">
    <cofactor evidence="1 5">
        <name>Zn(2+)</name>
        <dbReference type="ChEBI" id="CHEBI:29105"/>
    </cofactor>
</comment>
<feature type="domain" description="Alcohol dehydrogenase-like N-terminal" evidence="7">
    <location>
        <begin position="32"/>
        <end position="155"/>
    </location>
</feature>
<name>A0AAF3EE46_9BILA</name>
<evidence type="ECO:0000259" key="7">
    <source>
        <dbReference type="Pfam" id="PF08240"/>
    </source>
</evidence>
<proteinExistence type="inferred from homology"/>
<keyword evidence="8" id="KW-1185">Reference proteome</keyword>
<dbReference type="Gene3D" id="3.40.50.720">
    <property type="entry name" value="NAD(P)-binding Rossmann-like Domain"/>
    <property type="match status" value="1"/>
</dbReference>
<dbReference type="InterPro" id="IPR002328">
    <property type="entry name" value="ADH_Zn_CS"/>
</dbReference>
<protein>
    <recommendedName>
        <fullName evidence="10">Glutathione-dependent formaldehyde dehydrogenase</fullName>
    </recommendedName>
</protein>
<evidence type="ECO:0000313" key="9">
    <source>
        <dbReference type="WBParaSite" id="MBELARI_LOCUS12253"/>
    </source>
</evidence>
<dbReference type="InterPro" id="IPR013154">
    <property type="entry name" value="ADH-like_N"/>
</dbReference>
<sequence>MWDENKTMKCLVWNGKHNIEYTEHPRPKLTEPKDILLRVTATTICGSDLHLLKDTFPGMKKGDIPGHEFMGVVEEKGEGVHKLNIGDRVIVSFAIACGECSYCKREEFTACETTNPSTAMEAVYGHKCAAFYGYSHLTGGVPGGQAEFVRVPFADFNCMIVPDDIPDEKALYMTDIMVTGLHGNKCAEVGEGKTVAIWGMGPIGLMAAKWATILGAKMVIGIDCVPERLELAKDRLHIETINFKEEDVLKRLPELLGANELDCAIECAGFDYTHSWLHKIETFVGLETDTSEIITQIFKAVRKYGNVGLIGDYVGLANHFPIGAMMEKNLTIKSGQTPGLRYWDFCLEKMRSGEMDPTFLVTHRGSLADGPTFYKAMCDQKGGLIKVFMRPENFDQNAEKPVLLDA</sequence>
<dbReference type="InterPro" id="IPR011032">
    <property type="entry name" value="GroES-like_sf"/>
</dbReference>
<dbReference type="PROSITE" id="PS00059">
    <property type="entry name" value="ADH_ZINC"/>
    <property type="match status" value="1"/>
</dbReference>
<dbReference type="SUPFAM" id="SSF51735">
    <property type="entry name" value="NAD(P)-binding Rossmann-fold domains"/>
    <property type="match status" value="1"/>
</dbReference>
<dbReference type="InterPro" id="IPR013149">
    <property type="entry name" value="ADH-like_C"/>
</dbReference>
<evidence type="ECO:0000256" key="1">
    <source>
        <dbReference type="ARBA" id="ARBA00001947"/>
    </source>
</evidence>
<dbReference type="CDD" id="cd08283">
    <property type="entry name" value="FDH_like_1"/>
    <property type="match status" value="1"/>
</dbReference>
<evidence type="ECO:0000256" key="3">
    <source>
        <dbReference type="ARBA" id="ARBA00022833"/>
    </source>
</evidence>
<dbReference type="AlphaFoldDB" id="A0AAF3EE46"/>
<evidence type="ECO:0000256" key="5">
    <source>
        <dbReference type="RuleBase" id="RU361277"/>
    </source>
</evidence>
<accession>A0AAF3EE46</accession>
<dbReference type="WBParaSite" id="MBELARI_LOCUS12253">
    <property type="protein sequence ID" value="MBELARI_LOCUS12253"/>
    <property type="gene ID" value="MBELARI_LOCUS12253"/>
</dbReference>
<dbReference type="SUPFAM" id="SSF50129">
    <property type="entry name" value="GroES-like"/>
    <property type="match status" value="1"/>
</dbReference>
<keyword evidence="4" id="KW-0560">Oxidoreductase</keyword>
<keyword evidence="2 5" id="KW-0479">Metal-binding</keyword>
<dbReference type="GO" id="GO:0016491">
    <property type="term" value="F:oxidoreductase activity"/>
    <property type="evidence" value="ECO:0007669"/>
    <property type="project" value="UniProtKB-KW"/>
</dbReference>
<evidence type="ECO:0000256" key="4">
    <source>
        <dbReference type="ARBA" id="ARBA00023002"/>
    </source>
</evidence>
<organism evidence="8 9">
    <name type="scientific">Mesorhabditis belari</name>
    <dbReference type="NCBI Taxonomy" id="2138241"/>
    <lineage>
        <taxon>Eukaryota</taxon>
        <taxon>Metazoa</taxon>
        <taxon>Ecdysozoa</taxon>
        <taxon>Nematoda</taxon>
        <taxon>Chromadorea</taxon>
        <taxon>Rhabditida</taxon>
        <taxon>Rhabditina</taxon>
        <taxon>Rhabditomorpha</taxon>
        <taxon>Rhabditoidea</taxon>
        <taxon>Rhabditidae</taxon>
        <taxon>Mesorhabditinae</taxon>
        <taxon>Mesorhabditis</taxon>
    </lineage>
</organism>
<dbReference type="Proteomes" id="UP000887575">
    <property type="component" value="Unassembled WGS sequence"/>
</dbReference>
<comment type="similarity">
    <text evidence="5">Belongs to the zinc-containing alcohol dehydrogenase family.</text>
</comment>
<dbReference type="Pfam" id="PF08240">
    <property type="entry name" value="ADH_N"/>
    <property type="match status" value="1"/>
</dbReference>
<dbReference type="Gene3D" id="3.90.180.10">
    <property type="entry name" value="Medium-chain alcohol dehydrogenases, catalytic domain"/>
    <property type="match status" value="1"/>
</dbReference>
<dbReference type="PANTHER" id="PTHR42813:SF1">
    <property type="entry name" value="DEHYDROGENASE, PUTATIVE (AFU_ORTHOLOGUE AFUA_5G03930)-RELATED"/>
    <property type="match status" value="1"/>
</dbReference>
<evidence type="ECO:0008006" key="10">
    <source>
        <dbReference type="Google" id="ProtNLM"/>
    </source>
</evidence>
<evidence type="ECO:0000259" key="6">
    <source>
        <dbReference type="Pfam" id="PF00107"/>
    </source>
</evidence>
<dbReference type="GO" id="GO:0008270">
    <property type="term" value="F:zinc ion binding"/>
    <property type="evidence" value="ECO:0007669"/>
    <property type="project" value="InterPro"/>
</dbReference>
<keyword evidence="3 5" id="KW-0862">Zinc</keyword>
<dbReference type="PANTHER" id="PTHR42813">
    <property type="entry name" value="ZINC-TYPE ALCOHOL DEHYDROGENASE-LIKE"/>
    <property type="match status" value="1"/>
</dbReference>
<dbReference type="Pfam" id="PF00107">
    <property type="entry name" value="ADH_zinc_N"/>
    <property type="match status" value="1"/>
</dbReference>
<evidence type="ECO:0000313" key="8">
    <source>
        <dbReference type="Proteomes" id="UP000887575"/>
    </source>
</evidence>